<reference evidence="4 5" key="1">
    <citation type="journal article" date="2012" name="Int. J. Syst. Evol. Microbiol.">
        <title>Flammeovirga pacifica sp. nov., isolated from deep-sea sediment.</title>
        <authorList>
            <person name="Xu H."/>
            <person name="Fu Y."/>
            <person name="Yang N."/>
            <person name="Ding Z."/>
            <person name="Lai Q."/>
            <person name="Zeng R."/>
        </authorList>
    </citation>
    <scope>NUCLEOTIDE SEQUENCE [LARGE SCALE GENOMIC DNA]</scope>
    <source>
        <strain evidence="5">DSM 24597 / LMG 26175 / WPAGA1</strain>
    </source>
</reference>
<evidence type="ECO:0000256" key="2">
    <source>
        <dbReference type="SAM" id="SignalP"/>
    </source>
</evidence>
<feature type="chain" id="PRO_5010349292" description="Outer membrane protein beta-barrel domain-containing protein" evidence="2">
    <location>
        <begin position="21"/>
        <end position="405"/>
    </location>
</feature>
<dbReference type="OrthoDB" id="921445at2"/>
<organism evidence="4 5">
    <name type="scientific">Flammeovirga pacifica</name>
    <dbReference type="NCBI Taxonomy" id="915059"/>
    <lineage>
        <taxon>Bacteria</taxon>
        <taxon>Pseudomonadati</taxon>
        <taxon>Bacteroidota</taxon>
        <taxon>Cytophagia</taxon>
        <taxon>Cytophagales</taxon>
        <taxon>Flammeovirgaceae</taxon>
        <taxon>Flammeovirga</taxon>
    </lineage>
</organism>
<keyword evidence="1 2" id="KW-0732">Signal</keyword>
<evidence type="ECO:0000313" key="5">
    <source>
        <dbReference type="Proteomes" id="UP000179797"/>
    </source>
</evidence>
<feature type="signal peptide" evidence="2">
    <location>
        <begin position="1"/>
        <end position="20"/>
    </location>
</feature>
<name>A0A1S1Z2G2_FLAPC</name>
<keyword evidence="5" id="KW-1185">Reference proteome</keyword>
<dbReference type="InterPro" id="IPR027385">
    <property type="entry name" value="Beta-barrel_OMP"/>
</dbReference>
<accession>A0A1S1Z2G2</accession>
<comment type="caution">
    <text evidence="4">The sequence shown here is derived from an EMBL/GenBank/DDBJ whole genome shotgun (WGS) entry which is preliminary data.</text>
</comment>
<evidence type="ECO:0000256" key="1">
    <source>
        <dbReference type="ARBA" id="ARBA00022729"/>
    </source>
</evidence>
<feature type="domain" description="Outer membrane protein beta-barrel" evidence="3">
    <location>
        <begin position="256"/>
        <end position="402"/>
    </location>
</feature>
<evidence type="ECO:0000259" key="3">
    <source>
        <dbReference type="Pfam" id="PF13505"/>
    </source>
</evidence>
<dbReference type="STRING" id="915059.NH26_14360"/>
<protein>
    <recommendedName>
        <fullName evidence="3">Outer membrane protein beta-barrel domain-containing protein</fullName>
    </recommendedName>
</protein>
<dbReference type="Proteomes" id="UP000179797">
    <property type="component" value="Unassembled WGS sequence"/>
</dbReference>
<dbReference type="AlphaFoldDB" id="A0A1S1Z2G2"/>
<evidence type="ECO:0000313" key="4">
    <source>
        <dbReference type="EMBL" id="OHX67441.1"/>
    </source>
</evidence>
<sequence length="405" mass="47869">MYSKLFLLLLSSLFLSNAYSQNTFQRGHYVNQNSDTIQCFIKNLDWRLEPQKILIKASESQNDSKVLLKNEIKSFEIYGEVKYVKAVVDVDRAPQNVNIDLLTEKRSPDFKKEEVLLKELYSGEYVLYVFNQNDFHFFYLKNKEGDIDVLVFKEYLVNDGLNIKKNNYYQQQLYNIFEKNGATYNNVKELSYEDSSLIKFFQKYDKSNKVKSEVPDKMTSNKSIRVNIKPGISIGDYVYEKNTKTNSLMDEPIDFGSKTNFRIGVELEIAFSFNHQKWRIYIEPSYRKYHSSVTSGKYTFDVNYQSLYFPIGGRYYSYINPKLSLYYNVGVVLDQPINSTFEHNIYDNPSEITSKLGYHLGVGFKYNDRWGSEFRYNYQGSLFRSHYNNIDKFKTFELNFIYSIF</sequence>
<proteinExistence type="predicted"/>
<dbReference type="Pfam" id="PF13505">
    <property type="entry name" value="OMP_b-brl"/>
    <property type="match status" value="1"/>
</dbReference>
<dbReference type="RefSeq" id="WP_044228609.1">
    <property type="nucleotide sequence ID" value="NZ_JRYR02000001.1"/>
</dbReference>
<gene>
    <name evidence="4" type="ORF">NH26_14360</name>
</gene>
<dbReference type="EMBL" id="JRYR02000001">
    <property type="protein sequence ID" value="OHX67441.1"/>
    <property type="molecule type" value="Genomic_DNA"/>
</dbReference>